<dbReference type="InterPro" id="IPR029063">
    <property type="entry name" value="SAM-dependent_MTases_sf"/>
</dbReference>
<dbReference type="PANTHER" id="PTHR34203:SF15">
    <property type="entry name" value="SLL1173 PROTEIN"/>
    <property type="match status" value="1"/>
</dbReference>
<feature type="domain" description="Methyltransferase FkbM" evidence="1">
    <location>
        <begin position="17"/>
        <end position="145"/>
    </location>
</feature>
<dbReference type="EMBL" id="JACOQL010000008">
    <property type="protein sequence ID" value="MBC9248516.1"/>
    <property type="molecule type" value="Genomic_DNA"/>
</dbReference>
<protein>
    <submittedName>
        <fullName evidence="2">FkbM family methyltransferase</fullName>
    </submittedName>
</protein>
<dbReference type="Gene3D" id="3.40.50.150">
    <property type="entry name" value="Vaccinia Virus protein VP39"/>
    <property type="match status" value="1"/>
</dbReference>
<dbReference type="Proteomes" id="UP000608594">
    <property type="component" value="Unassembled WGS sequence"/>
</dbReference>
<dbReference type="SUPFAM" id="SSF53335">
    <property type="entry name" value="S-adenosyl-L-methionine-dependent methyltransferases"/>
    <property type="match status" value="1"/>
</dbReference>
<evidence type="ECO:0000259" key="1">
    <source>
        <dbReference type="Pfam" id="PF05050"/>
    </source>
</evidence>
<dbReference type="GO" id="GO:0008168">
    <property type="term" value="F:methyltransferase activity"/>
    <property type="evidence" value="ECO:0007669"/>
    <property type="project" value="UniProtKB-KW"/>
</dbReference>
<dbReference type="Pfam" id="PF05050">
    <property type="entry name" value="Methyltransf_21"/>
    <property type="match status" value="1"/>
</dbReference>
<keyword evidence="3" id="KW-1185">Reference proteome</keyword>
<comment type="caution">
    <text evidence="2">The sequence shown here is derived from an EMBL/GenBank/DDBJ whole genome shotgun (WGS) entry which is preliminary data.</text>
</comment>
<dbReference type="GO" id="GO:0032259">
    <property type="term" value="P:methylation"/>
    <property type="evidence" value="ECO:0007669"/>
    <property type="project" value="UniProtKB-KW"/>
</dbReference>
<reference evidence="2" key="1">
    <citation type="submission" date="2020-08" db="EMBL/GenBank/DDBJ databases">
        <title>Paracoccus amoyensis sp. nov., isolated from the surface seawater at coast of Xiamen, Fujian.</title>
        <authorList>
            <person name="Lyu L."/>
        </authorList>
    </citation>
    <scope>NUCLEOTIDE SEQUENCE</scope>
    <source>
        <strain evidence="2">11-3</strain>
    </source>
</reference>
<accession>A0A926JCT4</accession>
<dbReference type="InterPro" id="IPR052514">
    <property type="entry name" value="SAM-dependent_MTase"/>
</dbReference>
<keyword evidence="2" id="KW-0808">Transferase</keyword>
<evidence type="ECO:0000313" key="3">
    <source>
        <dbReference type="Proteomes" id="UP000608594"/>
    </source>
</evidence>
<name>A0A926JCT4_9RHOB</name>
<keyword evidence="2" id="KW-0489">Methyltransferase</keyword>
<dbReference type="PANTHER" id="PTHR34203">
    <property type="entry name" value="METHYLTRANSFERASE, FKBM FAMILY PROTEIN"/>
    <property type="match status" value="1"/>
</dbReference>
<organism evidence="2 3">
    <name type="scientific">Paracoccus amoyensis</name>
    <dbReference type="NCBI Taxonomy" id="2760093"/>
    <lineage>
        <taxon>Bacteria</taxon>
        <taxon>Pseudomonadati</taxon>
        <taxon>Pseudomonadota</taxon>
        <taxon>Alphaproteobacteria</taxon>
        <taxon>Rhodobacterales</taxon>
        <taxon>Paracoccaceae</taxon>
        <taxon>Paracoccus</taxon>
    </lineage>
</organism>
<proteinExistence type="predicted"/>
<gene>
    <name evidence="2" type="ORF">H4P12_17785</name>
</gene>
<sequence>MGNHTVFLGAILGLQGYAIEQDADTYARLVGNIAANDLTDSVRPINAAVGRDFARASGIGGSAQHNSGTRMIHLDRGGDVQVIPLDSLQLKRLDLLKVDVEGFEVACMKGAAITIMRHKPLIIAEAINRQSFDDLVTCLEPLGYRPTRRYNVTPTYLFEAV</sequence>
<dbReference type="InterPro" id="IPR006342">
    <property type="entry name" value="FkbM_mtfrase"/>
</dbReference>
<dbReference type="AlphaFoldDB" id="A0A926JCT4"/>
<dbReference type="NCBIfam" id="TIGR01444">
    <property type="entry name" value="fkbM_fam"/>
    <property type="match status" value="1"/>
</dbReference>
<evidence type="ECO:0000313" key="2">
    <source>
        <dbReference type="EMBL" id="MBC9248516.1"/>
    </source>
</evidence>